<comment type="caution">
    <text evidence="2">The sequence shown here is derived from an EMBL/GenBank/DDBJ whole genome shotgun (WGS) entry which is preliminary data.</text>
</comment>
<evidence type="ECO:0000313" key="2">
    <source>
        <dbReference type="EMBL" id="MPN42365.1"/>
    </source>
</evidence>
<gene>
    <name evidence="2" type="ORF">SDC9_189922</name>
</gene>
<accession>A0A645HTH5</accession>
<protein>
    <recommendedName>
        <fullName evidence="1">DUF58 domain-containing protein</fullName>
    </recommendedName>
</protein>
<reference evidence="2" key="1">
    <citation type="submission" date="2019-08" db="EMBL/GenBank/DDBJ databases">
        <authorList>
            <person name="Kucharzyk K."/>
            <person name="Murdoch R.W."/>
            <person name="Higgins S."/>
            <person name="Loffler F."/>
        </authorList>
    </citation>
    <scope>NUCLEOTIDE SEQUENCE</scope>
</reference>
<dbReference type="AlphaFoldDB" id="A0A645HTH5"/>
<dbReference type="EMBL" id="VSSQ01100071">
    <property type="protein sequence ID" value="MPN42365.1"/>
    <property type="molecule type" value="Genomic_DNA"/>
</dbReference>
<feature type="domain" description="DUF58" evidence="1">
    <location>
        <begin position="46"/>
        <end position="125"/>
    </location>
</feature>
<proteinExistence type="predicted"/>
<sequence>MWTEPQEIFVHPRTVRLDNASTGFIRDLEGLATRDLSNDDVSFHALREYVPGDDLRYVHWRSTARTNKLMIRQFEETRRSQVVIVLATRPADYADPDEFELAISCAASLSRSAQSEGKEVTVFTSDVALAGPTPDSLLDAYSGIEPSPSRESLGDRARVVGAEVPSASVVILITGSGTPAEQLRLASIRVPATRA</sequence>
<name>A0A645HTH5_9ZZZZ</name>
<dbReference type="PANTHER" id="PTHR33608">
    <property type="entry name" value="BLL2464 PROTEIN"/>
    <property type="match status" value="1"/>
</dbReference>
<dbReference type="PANTHER" id="PTHR33608:SF6">
    <property type="entry name" value="BLL2464 PROTEIN"/>
    <property type="match status" value="1"/>
</dbReference>
<evidence type="ECO:0000259" key="1">
    <source>
        <dbReference type="Pfam" id="PF01882"/>
    </source>
</evidence>
<dbReference type="Pfam" id="PF01882">
    <property type="entry name" value="DUF58"/>
    <property type="match status" value="1"/>
</dbReference>
<organism evidence="2">
    <name type="scientific">bioreactor metagenome</name>
    <dbReference type="NCBI Taxonomy" id="1076179"/>
    <lineage>
        <taxon>unclassified sequences</taxon>
        <taxon>metagenomes</taxon>
        <taxon>ecological metagenomes</taxon>
    </lineage>
</organism>
<dbReference type="InterPro" id="IPR002881">
    <property type="entry name" value="DUF58"/>
</dbReference>